<accession>F7NK71</accession>
<dbReference type="Proteomes" id="UP000003240">
    <property type="component" value="Unassembled WGS sequence"/>
</dbReference>
<keyword evidence="2" id="KW-1185">Reference proteome</keyword>
<evidence type="ECO:0000313" key="2">
    <source>
        <dbReference type="Proteomes" id="UP000003240"/>
    </source>
</evidence>
<sequence>MSDVIGKVVINGEPYAVVRDRILDVETEIVEVGLRLMQTPPPENLTDYGKQR</sequence>
<comment type="caution">
    <text evidence="1">The sequence shown here is derived from an EMBL/GenBank/DDBJ whole genome shotgun (WGS) entry which is preliminary data.</text>
</comment>
<dbReference type="STRING" id="1009370.ALO_12421"/>
<evidence type="ECO:0000313" key="1">
    <source>
        <dbReference type="EMBL" id="EGO63512.1"/>
    </source>
</evidence>
<name>F7NK71_9FIRM</name>
<protein>
    <submittedName>
        <fullName evidence="1">Uncharacterized protein</fullName>
    </submittedName>
</protein>
<dbReference type="EMBL" id="AFGF01000107">
    <property type="protein sequence ID" value="EGO63512.1"/>
    <property type="molecule type" value="Genomic_DNA"/>
</dbReference>
<reference evidence="1 2" key="1">
    <citation type="journal article" date="2011" name="EMBO J.">
        <title>Structural diversity of bacterial flagellar motors.</title>
        <authorList>
            <person name="Chen S."/>
            <person name="Beeby M."/>
            <person name="Murphy G.E."/>
            <person name="Leadbetter J.R."/>
            <person name="Hendrixson D.R."/>
            <person name="Briegel A."/>
            <person name="Li Z."/>
            <person name="Shi J."/>
            <person name="Tocheva E.I."/>
            <person name="Muller A."/>
            <person name="Dobro M.J."/>
            <person name="Jensen G.J."/>
        </authorList>
    </citation>
    <scope>NUCLEOTIDE SEQUENCE [LARGE SCALE GENOMIC DNA]</scope>
    <source>
        <strain evidence="1 2">DSM 6540</strain>
    </source>
</reference>
<proteinExistence type="predicted"/>
<dbReference type="AlphaFoldDB" id="F7NK71"/>
<organism evidence="1 2">
    <name type="scientific">Acetonema longum DSM 6540</name>
    <dbReference type="NCBI Taxonomy" id="1009370"/>
    <lineage>
        <taxon>Bacteria</taxon>
        <taxon>Bacillati</taxon>
        <taxon>Bacillota</taxon>
        <taxon>Negativicutes</taxon>
        <taxon>Acetonemataceae</taxon>
        <taxon>Acetonema</taxon>
    </lineage>
</organism>
<dbReference type="RefSeq" id="WP_004096094.1">
    <property type="nucleotide sequence ID" value="NZ_AFGF01000107.1"/>
</dbReference>
<gene>
    <name evidence="1" type="ORF">ALO_12421</name>
</gene>